<evidence type="ECO:0000313" key="2">
    <source>
        <dbReference type="Proteomes" id="UP000054350"/>
    </source>
</evidence>
<proteinExistence type="predicted"/>
<dbReference type="Proteomes" id="UP000054350">
    <property type="component" value="Unassembled WGS sequence"/>
</dbReference>
<sequence>MFVINTKCIDLLMSSQLIIQVLQVSNYLTESATKDHHLGIVVKCPIINKAYIFKAIINALCLECTVHCINLSLLE</sequence>
<dbReference type="EMBL" id="GG745337">
    <property type="protein sequence ID" value="KNE61075.1"/>
    <property type="molecule type" value="Genomic_DNA"/>
</dbReference>
<protein>
    <submittedName>
        <fullName evidence="1">Uncharacterized protein</fullName>
    </submittedName>
</protein>
<dbReference type="VEuPathDB" id="FungiDB:AMAG_18738"/>
<keyword evidence="2" id="KW-1185">Reference proteome</keyword>
<reference evidence="1 2" key="1">
    <citation type="submission" date="2009-11" db="EMBL/GenBank/DDBJ databases">
        <title>Annotation of Allomyces macrogynus ATCC 38327.</title>
        <authorList>
            <consortium name="The Broad Institute Genome Sequencing Platform"/>
            <person name="Russ C."/>
            <person name="Cuomo C."/>
            <person name="Burger G."/>
            <person name="Gray M.W."/>
            <person name="Holland P.W.H."/>
            <person name="King N."/>
            <person name="Lang F.B.F."/>
            <person name="Roger A.J."/>
            <person name="Ruiz-Trillo I."/>
            <person name="Young S.K."/>
            <person name="Zeng Q."/>
            <person name="Gargeya S."/>
            <person name="Fitzgerald M."/>
            <person name="Haas B."/>
            <person name="Abouelleil A."/>
            <person name="Alvarado L."/>
            <person name="Arachchi H.M."/>
            <person name="Berlin A."/>
            <person name="Chapman S.B."/>
            <person name="Gearin G."/>
            <person name="Goldberg J."/>
            <person name="Griggs A."/>
            <person name="Gujja S."/>
            <person name="Hansen M."/>
            <person name="Heiman D."/>
            <person name="Howarth C."/>
            <person name="Larimer J."/>
            <person name="Lui A."/>
            <person name="MacDonald P.J.P."/>
            <person name="McCowen C."/>
            <person name="Montmayeur A."/>
            <person name="Murphy C."/>
            <person name="Neiman D."/>
            <person name="Pearson M."/>
            <person name="Priest M."/>
            <person name="Roberts A."/>
            <person name="Saif S."/>
            <person name="Shea T."/>
            <person name="Sisk P."/>
            <person name="Stolte C."/>
            <person name="Sykes S."/>
            <person name="Wortman J."/>
            <person name="Nusbaum C."/>
            <person name="Birren B."/>
        </authorList>
    </citation>
    <scope>NUCLEOTIDE SEQUENCE [LARGE SCALE GENOMIC DNA]</scope>
    <source>
        <strain evidence="1 2">ATCC 38327</strain>
    </source>
</reference>
<organism evidence="1 2">
    <name type="scientific">Allomyces macrogynus (strain ATCC 38327)</name>
    <name type="common">Allomyces javanicus var. macrogynus</name>
    <dbReference type="NCBI Taxonomy" id="578462"/>
    <lineage>
        <taxon>Eukaryota</taxon>
        <taxon>Fungi</taxon>
        <taxon>Fungi incertae sedis</taxon>
        <taxon>Blastocladiomycota</taxon>
        <taxon>Blastocladiomycetes</taxon>
        <taxon>Blastocladiales</taxon>
        <taxon>Blastocladiaceae</taxon>
        <taxon>Allomyces</taxon>
    </lineage>
</organism>
<name>A0A0L0SFD0_ALLM3</name>
<dbReference type="AlphaFoldDB" id="A0A0L0SFD0"/>
<reference evidence="2" key="2">
    <citation type="submission" date="2009-11" db="EMBL/GenBank/DDBJ databases">
        <title>The Genome Sequence of Allomyces macrogynus strain ATCC 38327.</title>
        <authorList>
            <consortium name="The Broad Institute Genome Sequencing Platform"/>
            <person name="Russ C."/>
            <person name="Cuomo C."/>
            <person name="Shea T."/>
            <person name="Young S.K."/>
            <person name="Zeng Q."/>
            <person name="Koehrsen M."/>
            <person name="Haas B."/>
            <person name="Borodovsky M."/>
            <person name="Guigo R."/>
            <person name="Alvarado L."/>
            <person name="Berlin A."/>
            <person name="Borenstein D."/>
            <person name="Chen Z."/>
            <person name="Engels R."/>
            <person name="Freedman E."/>
            <person name="Gellesch M."/>
            <person name="Goldberg J."/>
            <person name="Griggs A."/>
            <person name="Gujja S."/>
            <person name="Heiman D."/>
            <person name="Hepburn T."/>
            <person name="Howarth C."/>
            <person name="Jen D."/>
            <person name="Larson L."/>
            <person name="Lewis B."/>
            <person name="Mehta T."/>
            <person name="Park D."/>
            <person name="Pearson M."/>
            <person name="Roberts A."/>
            <person name="Saif S."/>
            <person name="Shenoy N."/>
            <person name="Sisk P."/>
            <person name="Stolte C."/>
            <person name="Sykes S."/>
            <person name="Walk T."/>
            <person name="White J."/>
            <person name="Yandava C."/>
            <person name="Burger G."/>
            <person name="Gray M.W."/>
            <person name="Holland P.W.H."/>
            <person name="King N."/>
            <person name="Lang F.B.F."/>
            <person name="Roger A.J."/>
            <person name="Ruiz-Trillo I."/>
            <person name="Lander E."/>
            <person name="Nusbaum C."/>
        </authorList>
    </citation>
    <scope>NUCLEOTIDE SEQUENCE [LARGE SCALE GENOMIC DNA]</scope>
    <source>
        <strain evidence="2">ATCC 38327</strain>
    </source>
</reference>
<evidence type="ECO:0000313" key="1">
    <source>
        <dbReference type="EMBL" id="KNE61075.1"/>
    </source>
</evidence>
<accession>A0A0L0SFD0</accession>
<gene>
    <name evidence="1" type="ORF">AMAG_18738</name>
</gene>